<evidence type="ECO:0000313" key="1">
    <source>
        <dbReference type="Ensembl" id="ENSPSMP00000027178.1"/>
    </source>
</evidence>
<proteinExistence type="predicted"/>
<reference evidence="1" key="1">
    <citation type="submission" date="2025-08" db="UniProtKB">
        <authorList>
            <consortium name="Ensembl"/>
        </authorList>
    </citation>
    <scope>IDENTIFICATION</scope>
</reference>
<dbReference type="Gene3D" id="3.40.50.300">
    <property type="entry name" value="P-loop containing nucleotide triphosphate hydrolases"/>
    <property type="match status" value="1"/>
</dbReference>
<dbReference type="SUPFAM" id="SSF52540">
    <property type="entry name" value="P-loop containing nucleoside triphosphate hydrolases"/>
    <property type="match status" value="1"/>
</dbReference>
<evidence type="ECO:0000313" key="2">
    <source>
        <dbReference type="Proteomes" id="UP000694414"/>
    </source>
</evidence>
<organism evidence="1 2">
    <name type="scientific">Prolemur simus</name>
    <name type="common">Greater bamboo lemur</name>
    <name type="synonym">Hapalemur simus</name>
    <dbReference type="NCBI Taxonomy" id="1328070"/>
    <lineage>
        <taxon>Eukaryota</taxon>
        <taxon>Metazoa</taxon>
        <taxon>Chordata</taxon>
        <taxon>Craniata</taxon>
        <taxon>Vertebrata</taxon>
        <taxon>Euteleostomi</taxon>
        <taxon>Mammalia</taxon>
        <taxon>Eutheria</taxon>
        <taxon>Euarchontoglires</taxon>
        <taxon>Primates</taxon>
        <taxon>Strepsirrhini</taxon>
        <taxon>Lemuriformes</taxon>
        <taxon>Lemuridae</taxon>
        <taxon>Prolemur</taxon>
    </lineage>
</organism>
<dbReference type="Proteomes" id="UP000694414">
    <property type="component" value="Unplaced"/>
</dbReference>
<protein>
    <submittedName>
        <fullName evidence="1">Adenylate kinase 2</fullName>
    </submittedName>
</protein>
<dbReference type="GeneTree" id="ENSGT00940000154576"/>
<gene>
    <name evidence="1" type="primary">AK2</name>
</gene>
<dbReference type="Ensembl" id="ENSPSMT00000031442.1">
    <property type="protein sequence ID" value="ENSPSMP00000027178.1"/>
    <property type="gene ID" value="ENSPSMG00000018934.1"/>
</dbReference>
<name>A0A8C9A9U1_PROSS</name>
<keyword evidence="2" id="KW-1185">Reference proteome</keyword>
<sequence length="44" mass="4517">MAPNVPAAEPEHAKGIRAVLLGPPGAGKGTQLKKLKFLLATLVL</sequence>
<accession>A0A8C9A9U1</accession>
<reference evidence="1" key="2">
    <citation type="submission" date="2025-09" db="UniProtKB">
        <authorList>
            <consortium name="Ensembl"/>
        </authorList>
    </citation>
    <scope>IDENTIFICATION</scope>
</reference>
<dbReference type="AlphaFoldDB" id="A0A8C9A9U1"/>
<dbReference type="InterPro" id="IPR027417">
    <property type="entry name" value="P-loop_NTPase"/>
</dbReference>